<dbReference type="InterPro" id="IPR037523">
    <property type="entry name" value="VOC_core"/>
</dbReference>
<dbReference type="PANTHER" id="PTHR34109">
    <property type="entry name" value="BNAUNNG04460D PROTEIN-RELATED"/>
    <property type="match status" value="1"/>
</dbReference>
<evidence type="ECO:0000259" key="2">
    <source>
        <dbReference type="PROSITE" id="PS51819"/>
    </source>
</evidence>
<dbReference type="InterPro" id="IPR029068">
    <property type="entry name" value="Glyas_Bleomycin-R_OHBP_Dase"/>
</dbReference>
<feature type="domain" description="VOC" evidence="2">
    <location>
        <begin position="36"/>
        <end position="159"/>
    </location>
</feature>
<keyword evidence="4" id="KW-1185">Reference proteome</keyword>
<dbReference type="PROSITE" id="PS51819">
    <property type="entry name" value="VOC"/>
    <property type="match status" value="1"/>
</dbReference>
<evidence type="ECO:0000256" key="1">
    <source>
        <dbReference type="SAM" id="MobiDB-lite"/>
    </source>
</evidence>
<protein>
    <submittedName>
        <fullName evidence="3">VOC family protein</fullName>
    </submittedName>
</protein>
<dbReference type="Gene3D" id="3.30.720.110">
    <property type="match status" value="1"/>
</dbReference>
<comment type="caution">
    <text evidence="3">The sequence shown here is derived from an EMBL/GenBank/DDBJ whole genome shotgun (WGS) entry which is preliminary data.</text>
</comment>
<evidence type="ECO:0000313" key="4">
    <source>
        <dbReference type="Proteomes" id="UP000305109"/>
    </source>
</evidence>
<sequence>MTAPRGRRWRWTPPTHPGAVMTDTRDPDQGRTVVPRPAALPYLSLPDARRAIEWYAEAFGARVDGEPVMMPDGRVGHCELVIGDGTLYLADEFPEIGFTAPAPGRSGVSLMLPVADTDATLERARATGAAVEREPANENGHRGATLVDPFGHRWMLAGPIG</sequence>
<feature type="region of interest" description="Disordered" evidence="1">
    <location>
        <begin position="1"/>
        <end position="29"/>
    </location>
</feature>
<dbReference type="CDD" id="cd07246">
    <property type="entry name" value="VOC_like"/>
    <property type="match status" value="1"/>
</dbReference>
<gene>
    <name evidence="3" type="ORF">FCG67_13975</name>
</gene>
<accession>A0ABY2RIM2</accession>
<dbReference type="SUPFAM" id="SSF54593">
    <property type="entry name" value="Glyoxalase/Bleomycin resistance protein/Dihydroxybiphenyl dioxygenase"/>
    <property type="match status" value="1"/>
</dbReference>
<name>A0ABY2RIM2_9NOCA</name>
<dbReference type="InterPro" id="IPR004360">
    <property type="entry name" value="Glyas_Fos-R_dOase_dom"/>
</dbReference>
<dbReference type="PANTHER" id="PTHR34109:SF1">
    <property type="entry name" value="VOC DOMAIN-CONTAINING PROTEIN"/>
    <property type="match status" value="1"/>
</dbReference>
<reference evidence="3 4" key="1">
    <citation type="submission" date="2019-04" db="EMBL/GenBank/DDBJ databases">
        <title>Rhodococcus oryzae sp. nov., a novel actinomycete isolated from rhizosphere soil of rice (Oryza sativa L.).</title>
        <authorList>
            <person name="Li C."/>
        </authorList>
    </citation>
    <scope>NUCLEOTIDE SEQUENCE [LARGE SCALE GENOMIC DNA]</scope>
    <source>
        <strain evidence="3 4">NEAU-CX67</strain>
    </source>
</reference>
<dbReference type="EMBL" id="SUMD01000006">
    <property type="protein sequence ID" value="TJZ76967.1"/>
    <property type="molecule type" value="Genomic_DNA"/>
</dbReference>
<dbReference type="Proteomes" id="UP000305109">
    <property type="component" value="Unassembled WGS sequence"/>
</dbReference>
<evidence type="ECO:0000313" key="3">
    <source>
        <dbReference type="EMBL" id="TJZ76967.1"/>
    </source>
</evidence>
<organism evidence="3 4">
    <name type="scientific">Rhodococcus oryzae</name>
    <dbReference type="NCBI Taxonomy" id="2571143"/>
    <lineage>
        <taxon>Bacteria</taxon>
        <taxon>Bacillati</taxon>
        <taxon>Actinomycetota</taxon>
        <taxon>Actinomycetes</taxon>
        <taxon>Mycobacteriales</taxon>
        <taxon>Nocardiaceae</taxon>
        <taxon>Rhodococcus</taxon>
    </lineage>
</organism>
<dbReference type="Pfam" id="PF00903">
    <property type="entry name" value="Glyoxalase"/>
    <property type="match status" value="1"/>
</dbReference>
<dbReference type="Gene3D" id="3.30.720.120">
    <property type="match status" value="1"/>
</dbReference>
<feature type="compositionally biased region" description="Basic residues" evidence="1">
    <location>
        <begin position="1"/>
        <end position="10"/>
    </location>
</feature>
<proteinExistence type="predicted"/>